<name>A0A947CZH3_9HYPH</name>
<dbReference type="RefSeq" id="WP_261966821.1">
    <property type="nucleotide sequence ID" value="NZ_JAHHZF010000001.1"/>
</dbReference>
<accession>A0A947CZH3</accession>
<keyword evidence="6" id="KW-1185">Reference proteome</keyword>
<dbReference type="InterPro" id="IPR011990">
    <property type="entry name" value="TPR-like_helical_dom_sf"/>
</dbReference>
<gene>
    <name evidence="5" type="ORF">KL771_01640</name>
</gene>
<reference evidence="5 6" key="1">
    <citation type="submission" date="2021-06" db="EMBL/GenBank/DDBJ databases">
        <authorList>
            <person name="Grouzdev D.S."/>
            <person name="Koziaeva V."/>
        </authorList>
    </citation>
    <scope>NUCLEOTIDE SEQUENCE [LARGE SCALE GENOMIC DNA]</scope>
    <source>
        <strain evidence="5 6">22</strain>
    </source>
</reference>
<evidence type="ECO:0000256" key="1">
    <source>
        <dbReference type="ARBA" id="ARBA00005857"/>
    </source>
</evidence>
<comment type="caution">
    <text evidence="5">The sequence shown here is derived from an EMBL/GenBank/DDBJ whole genome shotgun (WGS) entry which is preliminary data.</text>
</comment>
<evidence type="ECO:0000313" key="5">
    <source>
        <dbReference type="EMBL" id="MBT9288133.1"/>
    </source>
</evidence>
<dbReference type="InterPro" id="IPR033891">
    <property type="entry name" value="TTC38"/>
</dbReference>
<dbReference type="EMBL" id="JAHHZF010000001">
    <property type="protein sequence ID" value="MBT9288133.1"/>
    <property type="molecule type" value="Genomic_DNA"/>
</dbReference>
<comment type="similarity">
    <text evidence="1">Belongs to the TTC38 family.</text>
</comment>
<keyword evidence="3" id="KW-0677">Repeat</keyword>
<protein>
    <recommendedName>
        <fullName evidence="2">Tetratricopeptide repeat protein 38</fullName>
    </recommendedName>
</protein>
<dbReference type="AlphaFoldDB" id="A0A947CZH3"/>
<dbReference type="SUPFAM" id="SSF48452">
    <property type="entry name" value="TPR-like"/>
    <property type="match status" value="1"/>
</dbReference>
<dbReference type="CDD" id="cd05804">
    <property type="entry name" value="StaR_like"/>
    <property type="match status" value="1"/>
</dbReference>
<keyword evidence="4" id="KW-0802">TPR repeat</keyword>
<dbReference type="Gene3D" id="1.25.40.10">
    <property type="entry name" value="Tetratricopeptide repeat domain"/>
    <property type="match status" value="1"/>
</dbReference>
<dbReference type="PANTHER" id="PTHR16263:SF4">
    <property type="entry name" value="TETRATRICOPEPTIDE REPEAT PROTEIN 38"/>
    <property type="match status" value="1"/>
</dbReference>
<evidence type="ECO:0000256" key="3">
    <source>
        <dbReference type="ARBA" id="ARBA00022737"/>
    </source>
</evidence>
<evidence type="ECO:0000256" key="2">
    <source>
        <dbReference type="ARBA" id="ARBA00019992"/>
    </source>
</evidence>
<evidence type="ECO:0000256" key="4">
    <source>
        <dbReference type="ARBA" id="ARBA00022803"/>
    </source>
</evidence>
<sequence>MTVDRLGNPVTIADPIALAAWDRTIENVLSHAAATPASLAEALDREPGFALGQAARGIMLLTLARGELRPAAAAALAAARASMAERSVTGREAAYADALAAWLDGRPGVAASRLEGVLTAHPHDVLALKLAHGIRFMMGDRDGMLAAIEARAGAFTAETPLAGYVMGCRAFALEEHGRFAEAERHGRQAVELAPRDAWGRHAVAHVMEMTGRVGEGIAFLSRSTAAWAHCNNFGPHMVWHLALMHLEAGAVDKVLALYDTGIRAERTDDYRDIANAASLLARLELDGVDVGDRWEEVGAIAARRVEDRQLVFADLHYLLALLRSGRRDAAGRLAQAVGQGDAGEYDGAVARLIGVPAARGLIAWQDGDPAEAARLLNAAHDDMVLVGGSNAQRDIFEQIRIECLIAAGRLDEAAAAAERRMAARGSHNRVARRILEASRRGPVAVIAAAALAAHRVPAHH</sequence>
<dbReference type="Proteomes" id="UP000766595">
    <property type="component" value="Unassembled WGS sequence"/>
</dbReference>
<proteinExistence type="inferred from homology"/>
<organism evidence="5 6">
    <name type="scientific">Prosthecodimorpha staleyi</name>
    <dbReference type="NCBI Taxonomy" id="2840188"/>
    <lineage>
        <taxon>Bacteria</taxon>
        <taxon>Pseudomonadati</taxon>
        <taxon>Pseudomonadota</taxon>
        <taxon>Alphaproteobacteria</taxon>
        <taxon>Hyphomicrobiales</taxon>
        <taxon>Ancalomicrobiaceae</taxon>
        <taxon>Prosthecodimorpha</taxon>
    </lineage>
</organism>
<evidence type="ECO:0000313" key="6">
    <source>
        <dbReference type="Proteomes" id="UP000766595"/>
    </source>
</evidence>
<dbReference type="PANTHER" id="PTHR16263">
    <property type="entry name" value="TETRATRICOPEPTIDE REPEAT PROTEIN 38"/>
    <property type="match status" value="1"/>
</dbReference>